<evidence type="ECO:0000256" key="3">
    <source>
        <dbReference type="ARBA" id="ARBA00022603"/>
    </source>
</evidence>
<dbReference type="PANTHER" id="PTHR11103">
    <property type="entry name" value="SLR1189 PROTEIN"/>
    <property type="match status" value="1"/>
</dbReference>
<dbReference type="InterPro" id="IPR029041">
    <property type="entry name" value="FAD-linked_oxidoreductase-like"/>
</dbReference>
<evidence type="ECO:0000313" key="10">
    <source>
        <dbReference type="EMBL" id="MFC7439854.1"/>
    </source>
</evidence>
<evidence type="ECO:0000256" key="1">
    <source>
        <dbReference type="ARBA" id="ARBA00001974"/>
    </source>
</evidence>
<keyword evidence="4" id="KW-0285">Flavoprotein</keyword>
<evidence type="ECO:0000256" key="6">
    <source>
        <dbReference type="ARBA" id="ARBA00022827"/>
    </source>
</evidence>
<dbReference type="GO" id="GO:0032259">
    <property type="term" value="P:methylation"/>
    <property type="evidence" value="ECO:0007669"/>
    <property type="project" value="UniProtKB-KW"/>
</dbReference>
<proteinExistence type="predicted"/>
<keyword evidence="8" id="KW-0479">Metal-binding</keyword>
<feature type="binding site" evidence="8">
    <location>
        <position position="206"/>
    </location>
    <ligand>
        <name>Zn(2+)</name>
        <dbReference type="ChEBI" id="CHEBI:29105"/>
    </ligand>
</feature>
<comment type="pathway">
    <text evidence="2">One-carbon metabolism; tetrahydrofolate interconversion.</text>
</comment>
<evidence type="ECO:0000256" key="2">
    <source>
        <dbReference type="ARBA" id="ARBA00004777"/>
    </source>
</evidence>
<dbReference type="Gene3D" id="3.20.20.220">
    <property type="match status" value="1"/>
</dbReference>
<evidence type="ECO:0000256" key="4">
    <source>
        <dbReference type="ARBA" id="ARBA00022630"/>
    </source>
</evidence>
<dbReference type="EMBL" id="JBHTBW010000005">
    <property type="protein sequence ID" value="MFC7439854.1"/>
    <property type="molecule type" value="Genomic_DNA"/>
</dbReference>
<dbReference type="InterPro" id="IPR003171">
    <property type="entry name" value="Mehydrof_redctse-like"/>
</dbReference>
<evidence type="ECO:0000256" key="8">
    <source>
        <dbReference type="PROSITE-ProRule" id="PRU00333"/>
    </source>
</evidence>
<name>A0ABW2RFX7_9BACL</name>
<feature type="binding site" evidence="8">
    <location>
        <position position="271"/>
    </location>
    <ligand>
        <name>Zn(2+)</name>
        <dbReference type="ChEBI" id="CHEBI:29105"/>
    </ligand>
</feature>
<dbReference type="NCBIfam" id="NF006396">
    <property type="entry name" value="PRK08645.1"/>
    <property type="match status" value="1"/>
</dbReference>
<dbReference type="Pfam" id="PF02574">
    <property type="entry name" value="S-methyl_trans"/>
    <property type="match status" value="1"/>
</dbReference>
<dbReference type="SUPFAM" id="SSF82282">
    <property type="entry name" value="Homocysteine S-methyltransferase"/>
    <property type="match status" value="1"/>
</dbReference>
<keyword evidence="5 8" id="KW-0808">Transferase</keyword>
<dbReference type="Pfam" id="PF02219">
    <property type="entry name" value="MTHFR"/>
    <property type="match status" value="1"/>
</dbReference>
<dbReference type="GO" id="GO:0008168">
    <property type="term" value="F:methyltransferase activity"/>
    <property type="evidence" value="ECO:0007669"/>
    <property type="project" value="UniProtKB-KW"/>
</dbReference>
<dbReference type="CDD" id="cd00537">
    <property type="entry name" value="MTHFR"/>
    <property type="match status" value="1"/>
</dbReference>
<dbReference type="PANTHER" id="PTHR11103:SF18">
    <property type="entry name" value="SLR1189 PROTEIN"/>
    <property type="match status" value="1"/>
</dbReference>
<comment type="cofactor">
    <cofactor evidence="8">
        <name>Zn(2+)</name>
        <dbReference type="ChEBI" id="CHEBI:29105"/>
    </cofactor>
</comment>
<dbReference type="Gene3D" id="3.20.20.330">
    <property type="entry name" value="Homocysteine-binding-like domain"/>
    <property type="match status" value="1"/>
</dbReference>
<keyword evidence="7 10" id="KW-0560">Oxidoreductase</keyword>
<comment type="caution">
    <text evidence="10">The sequence shown here is derived from an EMBL/GenBank/DDBJ whole genome shotgun (WGS) entry which is preliminary data.</text>
</comment>
<feature type="domain" description="Hcy-binding" evidence="9">
    <location>
        <begin position="3"/>
        <end position="286"/>
    </location>
</feature>
<feature type="binding site" evidence="8">
    <location>
        <position position="272"/>
    </location>
    <ligand>
        <name>Zn(2+)</name>
        <dbReference type="ChEBI" id="CHEBI:29105"/>
    </ligand>
</feature>
<reference evidence="11" key="1">
    <citation type="journal article" date="2019" name="Int. J. Syst. Evol. Microbiol.">
        <title>The Global Catalogue of Microorganisms (GCM) 10K type strain sequencing project: providing services to taxonomists for standard genome sequencing and annotation.</title>
        <authorList>
            <consortium name="The Broad Institute Genomics Platform"/>
            <consortium name="The Broad Institute Genome Sequencing Center for Infectious Disease"/>
            <person name="Wu L."/>
            <person name="Ma J."/>
        </authorList>
    </citation>
    <scope>NUCLEOTIDE SEQUENCE [LARGE SCALE GENOMIC DNA]</scope>
    <source>
        <strain evidence="11">CGMCC 1.12942</strain>
    </source>
</reference>
<protein>
    <submittedName>
        <fullName evidence="10">Bifunctional homocysteine S-methyltransferase/methylenetetrahydrofolate reductase</fullName>
        <ecNumber evidence="10">1.5.1.20</ecNumber>
        <ecNumber evidence="10">2.1.1.10</ecNumber>
    </submittedName>
</protein>
<dbReference type="RefSeq" id="WP_379863044.1">
    <property type="nucleotide sequence ID" value="NZ_JBHTBW010000005.1"/>
</dbReference>
<dbReference type="SUPFAM" id="SSF51730">
    <property type="entry name" value="FAD-linked oxidoreductase"/>
    <property type="match status" value="1"/>
</dbReference>
<evidence type="ECO:0000313" key="11">
    <source>
        <dbReference type="Proteomes" id="UP001596500"/>
    </source>
</evidence>
<keyword evidence="6" id="KW-0274">FAD</keyword>
<dbReference type="InterPro" id="IPR036589">
    <property type="entry name" value="HCY_dom_sf"/>
</dbReference>
<gene>
    <name evidence="10" type="ORF">ACFQNG_01565</name>
</gene>
<dbReference type="GO" id="GO:0004489">
    <property type="term" value="F:methylenetetrahydrofolate reductase [NAD(P)H] activity"/>
    <property type="evidence" value="ECO:0007669"/>
    <property type="project" value="UniProtKB-EC"/>
</dbReference>
<comment type="cofactor">
    <cofactor evidence="1">
        <name>FAD</name>
        <dbReference type="ChEBI" id="CHEBI:57692"/>
    </cofactor>
</comment>
<keyword evidence="3 8" id="KW-0489">Methyltransferase</keyword>
<organism evidence="10 11">
    <name type="scientific">Laceyella putida</name>
    <dbReference type="NCBI Taxonomy" id="110101"/>
    <lineage>
        <taxon>Bacteria</taxon>
        <taxon>Bacillati</taxon>
        <taxon>Bacillota</taxon>
        <taxon>Bacilli</taxon>
        <taxon>Bacillales</taxon>
        <taxon>Thermoactinomycetaceae</taxon>
        <taxon>Laceyella</taxon>
    </lineage>
</organism>
<dbReference type="Proteomes" id="UP001596500">
    <property type="component" value="Unassembled WGS sequence"/>
</dbReference>
<dbReference type="PROSITE" id="PS50970">
    <property type="entry name" value="HCY"/>
    <property type="match status" value="1"/>
</dbReference>
<dbReference type="EC" id="2.1.1.10" evidence="10"/>
<sequence>MGKPNLIERLRDELLVGDGAMTTYLYQQGVSIGDCTEELVLSDPNLVASVHQAYYEAGARVIETHTYGANRERLTRYGLEGKVTRLNREAVRLAREAVGTDAYVLGSIGSICAGRVPVYDEEEYRDMYEEQATALLHAGVDGILLETFLDVKEMLLAVEVIRPLTKLPLIAQFSMLEVGRTRDAYSITEAYQLLAEQGVDGVGLNCRLGPMELLRGLEKTVVPDGLILTAFPNASRLGISDGELSYKSNPAYFEETAELLVEQGVSLLGGCCGTTPEHIRLLAQSLHGRKPVPRRNPEREVSKQPPALELKERIKPTVAEKVRHERTIICEFDTPKDLDISSFLHGAERLHQAGVDAITMADNSLATARMSNLALGAILKEKLGIEPLVHLTCRDRNLLGQQSHLMGLHALGIDQVLVITGDPTRMGDLPGASSIYDVTSFELIRMVKQLNEGISFAGRQLKQKARFVVGAAFNPHVRQLEAAVRRLEKKVEAGADFIMTQPVYDPQGIVDVYEATKHIPIPIFIGIMPLTGYRNALFLHNEVPGIKISQDVLKRMEKQPDKEAGRREGVEVAKELLQVALEHFKGIYLITPFSFWQMSEELIHFIHQHDRRRIALRA</sequence>
<accession>A0ABW2RFX7</accession>
<dbReference type="EC" id="1.5.1.20" evidence="10"/>
<keyword evidence="11" id="KW-1185">Reference proteome</keyword>
<evidence type="ECO:0000256" key="7">
    <source>
        <dbReference type="ARBA" id="ARBA00023002"/>
    </source>
</evidence>
<keyword evidence="8" id="KW-0862">Zinc</keyword>
<evidence type="ECO:0000259" key="9">
    <source>
        <dbReference type="PROSITE" id="PS50970"/>
    </source>
</evidence>
<evidence type="ECO:0000256" key="5">
    <source>
        <dbReference type="ARBA" id="ARBA00022679"/>
    </source>
</evidence>
<dbReference type="InterPro" id="IPR003726">
    <property type="entry name" value="HCY_dom"/>
</dbReference>